<evidence type="ECO:0000313" key="3">
    <source>
        <dbReference type="Proteomes" id="UP001595839"/>
    </source>
</evidence>
<comment type="caution">
    <text evidence="2">The sequence shown here is derived from an EMBL/GenBank/DDBJ whole genome shotgun (WGS) entry which is preliminary data.</text>
</comment>
<proteinExistence type="predicted"/>
<protein>
    <submittedName>
        <fullName evidence="2">HD domain-containing protein</fullName>
    </submittedName>
</protein>
<dbReference type="Gene3D" id="1.10.3210.10">
    <property type="entry name" value="Hypothetical protein af1432"/>
    <property type="match status" value="1"/>
</dbReference>
<name>A0ABV9B794_9ACTN</name>
<dbReference type="EMBL" id="JBHSFK010000058">
    <property type="protein sequence ID" value="MFC4507585.1"/>
    <property type="molecule type" value="Genomic_DNA"/>
</dbReference>
<gene>
    <name evidence="2" type="ORF">ACFPIH_50655</name>
</gene>
<evidence type="ECO:0000313" key="2">
    <source>
        <dbReference type="EMBL" id="MFC4507585.1"/>
    </source>
</evidence>
<evidence type="ECO:0000259" key="1">
    <source>
        <dbReference type="Pfam" id="PF01966"/>
    </source>
</evidence>
<reference evidence="3" key="1">
    <citation type="journal article" date="2019" name="Int. J. Syst. Evol. Microbiol.">
        <title>The Global Catalogue of Microorganisms (GCM) 10K type strain sequencing project: providing services to taxonomists for standard genome sequencing and annotation.</title>
        <authorList>
            <consortium name="The Broad Institute Genomics Platform"/>
            <consortium name="The Broad Institute Genome Sequencing Center for Infectious Disease"/>
            <person name="Wu L."/>
            <person name="Ma J."/>
        </authorList>
    </citation>
    <scope>NUCLEOTIDE SEQUENCE [LARGE SCALE GENOMIC DNA]</scope>
    <source>
        <strain evidence="3">CGMCC 4.7177</strain>
    </source>
</reference>
<accession>A0ABV9B794</accession>
<dbReference type="Proteomes" id="UP001595839">
    <property type="component" value="Unassembled WGS sequence"/>
</dbReference>
<dbReference type="RefSeq" id="WP_381186340.1">
    <property type="nucleotide sequence ID" value="NZ_JBHSFK010000058.1"/>
</dbReference>
<dbReference type="InterPro" id="IPR006674">
    <property type="entry name" value="HD_domain"/>
</dbReference>
<keyword evidence="3" id="KW-1185">Reference proteome</keyword>
<dbReference type="SUPFAM" id="SSF109604">
    <property type="entry name" value="HD-domain/PDEase-like"/>
    <property type="match status" value="1"/>
</dbReference>
<sequence>MTAVFDTLSIALAETSDPPLLPLPADVAALLADVGAPPRLVAHLRAVHDVAAQLLEWLGRHCPGLTVDRAAVLFGAATHDIGKVLHTGELSGPGARHEEAGRELLLARGVPPELARFAGGHASWDGPGVGVEDLLVSLADKVWKNKRVADLEDLVVAELSRASARPAWQEFLALDEFLTAVGDHADRRLAWQATHPLTPVLRG</sequence>
<organism evidence="2 3">
    <name type="scientific">Streptomyces vulcanius</name>
    <dbReference type="NCBI Taxonomy" id="1441876"/>
    <lineage>
        <taxon>Bacteria</taxon>
        <taxon>Bacillati</taxon>
        <taxon>Actinomycetota</taxon>
        <taxon>Actinomycetes</taxon>
        <taxon>Kitasatosporales</taxon>
        <taxon>Streptomycetaceae</taxon>
        <taxon>Streptomyces</taxon>
    </lineage>
</organism>
<dbReference type="Pfam" id="PF01966">
    <property type="entry name" value="HD"/>
    <property type="match status" value="1"/>
</dbReference>
<feature type="domain" description="HD" evidence="1">
    <location>
        <begin position="42"/>
        <end position="142"/>
    </location>
</feature>